<feature type="domain" description="DAGKc" evidence="8">
    <location>
        <begin position="107"/>
        <end position="244"/>
    </location>
</feature>
<dbReference type="GO" id="GO:0009705">
    <property type="term" value="C:plant-type vacuole membrane"/>
    <property type="evidence" value="ECO:0007669"/>
    <property type="project" value="UniProtKB-ARBA"/>
</dbReference>
<gene>
    <name evidence="9" type="ORF">CICLE_v10015071mg</name>
</gene>
<reference evidence="9 10" key="1">
    <citation type="submission" date="2013-10" db="EMBL/GenBank/DDBJ databases">
        <authorList>
            <consortium name="International Citrus Genome Consortium"/>
            <person name="Jenkins J."/>
            <person name="Schmutz J."/>
            <person name="Prochnik S."/>
            <person name="Rokhsar D."/>
            <person name="Gmitter F."/>
            <person name="Ollitrault P."/>
            <person name="Machado M."/>
            <person name="Talon M."/>
            <person name="Wincker P."/>
            <person name="Jaillon O."/>
            <person name="Morgante M."/>
        </authorList>
    </citation>
    <scope>NUCLEOTIDE SEQUENCE</scope>
    <source>
        <strain evidence="10">cv. Clemenules</strain>
    </source>
</reference>
<dbReference type="Pfam" id="PF19279">
    <property type="entry name" value="YegS_C"/>
    <property type="match status" value="1"/>
</dbReference>
<dbReference type="Gene3D" id="2.60.200.40">
    <property type="match status" value="1"/>
</dbReference>
<dbReference type="GO" id="GO:0008481">
    <property type="term" value="F:sphingosine kinase activity"/>
    <property type="evidence" value="ECO:0007669"/>
    <property type="project" value="UniProtKB-EC"/>
</dbReference>
<dbReference type="SUPFAM" id="SSF111331">
    <property type="entry name" value="NAD kinase/diacylglycerol kinase-like"/>
    <property type="match status" value="1"/>
</dbReference>
<evidence type="ECO:0000256" key="4">
    <source>
        <dbReference type="ARBA" id="ARBA00022777"/>
    </source>
</evidence>
<keyword evidence="2" id="KW-0808">Transferase</keyword>
<dbReference type="GO" id="GO:0046512">
    <property type="term" value="P:sphingosine biosynthetic process"/>
    <property type="evidence" value="ECO:0007669"/>
    <property type="project" value="TreeGrafter"/>
</dbReference>
<evidence type="ECO:0000256" key="5">
    <source>
        <dbReference type="ARBA" id="ARBA00022840"/>
    </source>
</evidence>
<dbReference type="InterPro" id="IPR045540">
    <property type="entry name" value="YegS/DAGK_C"/>
</dbReference>
<keyword evidence="5" id="KW-0067">ATP-binding</keyword>
<keyword evidence="3" id="KW-0547">Nucleotide-binding</keyword>
<dbReference type="AlphaFoldDB" id="V4W8C5"/>
<dbReference type="InterPro" id="IPR050187">
    <property type="entry name" value="Lipid_Phosphate_FormReg"/>
</dbReference>
<dbReference type="InterPro" id="IPR001206">
    <property type="entry name" value="Diacylglycerol_kinase_cat_dom"/>
</dbReference>
<dbReference type="PANTHER" id="PTHR12358:SF31">
    <property type="entry name" value="ACYLGLYCEROL KINASE, MITOCHONDRIAL"/>
    <property type="match status" value="1"/>
</dbReference>
<proteinExistence type="predicted"/>
<dbReference type="InterPro" id="IPR016064">
    <property type="entry name" value="NAD/diacylglycerol_kinase_sf"/>
</dbReference>
<keyword evidence="10" id="KW-1185">Reference proteome</keyword>
<dbReference type="SMART" id="SM00046">
    <property type="entry name" value="DAGKc"/>
    <property type="match status" value="1"/>
</dbReference>
<dbReference type="KEGG" id="cic:CICLE_v10015071mg"/>
<dbReference type="InterPro" id="IPR017438">
    <property type="entry name" value="ATP-NAD_kinase_N"/>
</dbReference>
<dbReference type="GO" id="GO:0071215">
    <property type="term" value="P:cellular response to abscisic acid stimulus"/>
    <property type="evidence" value="ECO:0007669"/>
    <property type="project" value="UniProtKB-ARBA"/>
</dbReference>
<dbReference type="Gramene" id="ESR62464">
    <property type="protein sequence ID" value="ESR62464"/>
    <property type="gene ID" value="CICLE_v10015071mg"/>
</dbReference>
<evidence type="ECO:0000256" key="1">
    <source>
        <dbReference type="ARBA" id="ARBA00004148"/>
    </source>
</evidence>
<comment type="subcellular location">
    <subcellularLocation>
        <location evidence="1">Vacuole membrane</location>
        <topology evidence="1">Peripheral membrane protein</topology>
    </subcellularLocation>
</comment>
<evidence type="ECO:0000256" key="6">
    <source>
        <dbReference type="ARBA" id="ARBA00023136"/>
    </source>
</evidence>
<dbReference type="PANTHER" id="PTHR12358">
    <property type="entry name" value="SPHINGOSINE KINASE"/>
    <property type="match status" value="1"/>
</dbReference>
<dbReference type="Pfam" id="PF00781">
    <property type="entry name" value="DAGK_cat"/>
    <property type="match status" value="1"/>
</dbReference>
<dbReference type="Proteomes" id="UP000030687">
    <property type="component" value="Unassembled WGS sequence"/>
</dbReference>
<dbReference type="GO" id="GO:0005524">
    <property type="term" value="F:ATP binding"/>
    <property type="evidence" value="ECO:0007669"/>
    <property type="project" value="UniProtKB-KW"/>
</dbReference>
<name>V4W8C5_CITCL</name>
<accession>V4W8C5</accession>
<dbReference type="Gene3D" id="3.40.50.10330">
    <property type="entry name" value="Probable inorganic polyphosphate/atp-NAD kinase, domain 1"/>
    <property type="match status" value="1"/>
</dbReference>
<protein>
    <recommendedName>
        <fullName evidence="7">sphingosine kinase</fullName>
        <ecNumber evidence="7">2.7.1.91</ecNumber>
    </recommendedName>
</protein>
<keyword evidence="6" id="KW-0472">Membrane</keyword>
<evidence type="ECO:0000313" key="10">
    <source>
        <dbReference type="Proteomes" id="UP000030687"/>
    </source>
</evidence>
<evidence type="ECO:0000259" key="8">
    <source>
        <dbReference type="PROSITE" id="PS50146"/>
    </source>
</evidence>
<dbReference type="EC" id="2.7.1.91" evidence="7"/>
<dbReference type="FunFam" id="3.40.50.10330:FF:000005">
    <property type="entry name" value="Sphingosine kinase 2"/>
    <property type="match status" value="1"/>
</dbReference>
<sequence length="458" mass="50687">MDQIVQDILSDRVRVSGGITAMTLTGDGRLRWTDGPQRSLTLEKQVLGFVVEGNKIRIRAVVDGRDEICCGGSAGSIVRKDFVFEPLSEDSKRLWCEKLRDFIDSFGRPKRLYIFVNPFGGKKIASKIFLDDVKPLLEDANIQFTVQETTQQLHAKEIVKGLDLSKYDGIVCVSGDGILVEVVNGLLEREDWNDAIKVPLGVVPAGTGNGMIKSLLDLVGEPCKASNAILAVIRGLVADIDIESEKYRWMGSARIDFYALQRILYLRQYNGRVSFVPAPGFENHGEPSTYSEQNICNPIPSQQQPIKILQQGYQGPDVDLKNLEWRIINGPFVAVWLHNVPWGSENTMAAPDAKFSDGYLDLIIIKVCPKLALLSLLSNLNKGGHVKSPYVAYLKVKAFILEPGALTQEPNREGIIDCDGEVLARGKGTYQCDQKSLMSYDKLQITVDQGLATLFSPV</sequence>
<keyword evidence="4" id="KW-0418">Kinase</keyword>
<dbReference type="OrthoDB" id="3853857at2759"/>
<dbReference type="PROSITE" id="PS50146">
    <property type="entry name" value="DAGK"/>
    <property type="match status" value="1"/>
</dbReference>
<evidence type="ECO:0000313" key="9">
    <source>
        <dbReference type="EMBL" id="ESR62464.1"/>
    </source>
</evidence>
<evidence type="ECO:0000256" key="7">
    <source>
        <dbReference type="ARBA" id="ARBA00044037"/>
    </source>
</evidence>
<organism evidence="9 10">
    <name type="scientific">Citrus clementina</name>
    <name type="common">Clementine</name>
    <name type="synonym">Citrus deliciosa x Citrus sinensis</name>
    <dbReference type="NCBI Taxonomy" id="85681"/>
    <lineage>
        <taxon>Eukaryota</taxon>
        <taxon>Viridiplantae</taxon>
        <taxon>Streptophyta</taxon>
        <taxon>Embryophyta</taxon>
        <taxon>Tracheophyta</taxon>
        <taxon>Spermatophyta</taxon>
        <taxon>Magnoliopsida</taxon>
        <taxon>eudicotyledons</taxon>
        <taxon>Gunneridae</taxon>
        <taxon>Pentapetalae</taxon>
        <taxon>rosids</taxon>
        <taxon>malvids</taxon>
        <taxon>Sapindales</taxon>
        <taxon>Rutaceae</taxon>
        <taxon>Aurantioideae</taxon>
        <taxon>Citrus</taxon>
    </lineage>
</organism>
<dbReference type="EMBL" id="KI536312">
    <property type="protein sequence ID" value="ESR62464.1"/>
    <property type="molecule type" value="Genomic_DNA"/>
</dbReference>
<evidence type="ECO:0000256" key="2">
    <source>
        <dbReference type="ARBA" id="ARBA00022679"/>
    </source>
</evidence>
<evidence type="ECO:0000256" key="3">
    <source>
        <dbReference type="ARBA" id="ARBA00022741"/>
    </source>
</evidence>